<keyword evidence="3" id="KW-1185">Reference proteome</keyword>
<reference evidence="2 3" key="1">
    <citation type="submission" date="2018-05" db="EMBL/GenBank/DDBJ databases">
        <title>Genome sequencing and assembly of the regulated plant pathogen Lachnellula willkommii and related sister species for the development of diagnostic species identification markers.</title>
        <authorList>
            <person name="Giroux E."/>
            <person name="Bilodeau G."/>
        </authorList>
    </citation>
    <scope>NUCLEOTIDE SEQUENCE [LARGE SCALE GENOMIC DNA]</scope>
    <source>
        <strain evidence="2 3">CBS 185.66</strain>
    </source>
</reference>
<dbReference type="PROSITE" id="PS51186">
    <property type="entry name" value="GNAT"/>
    <property type="match status" value="1"/>
</dbReference>
<evidence type="ECO:0000313" key="3">
    <source>
        <dbReference type="Proteomes" id="UP000431533"/>
    </source>
</evidence>
<dbReference type="PANTHER" id="PTHR42791">
    <property type="entry name" value="GNAT FAMILY ACETYLTRANSFERASE"/>
    <property type="match status" value="1"/>
</dbReference>
<dbReference type="Gene3D" id="3.40.630.30">
    <property type="match status" value="1"/>
</dbReference>
<comment type="caution">
    <text evidence="2">The sequence shown here is derived from an EMBL/GenBank/DDBJ whole genome shotgun (WGS) entry which is preliminary data.</text>
</comment>
<protein>
    <recommendedName>
        <fullName evidence="1">N-acetyltransferase domain-containing protein</fullName>
    </recommendedName>
</protein>
<feature type="domain" description="N-acetyltransferase" evidence="1">
    <location>
        <begin position="70"/>
        <end position="219"/>
    </location>
</feature>
<organism evidence="2 3">
    <name type="scientific">Lachnellula hyalina</name>
    <dbReference type="NCBI Taxonomy" id="1316788"/>
    <lineage>
        <taxon>Eukaryota</taxon>
        <taxon>Fungi</taxon>
        <taxon>Dikarya</taxon>
        <taxon>Ascomycota</taxon>
        <taxon>Pezizomycotina</taxon>
        <taxon>Leotiomycetes</taxon>
        <taxon>Helotiales</taxon>
        <taxon>Lachnaceae</taxon>
        <taxon>Lachnellula</taxon>
    </lineage>
</organism>
<evidence type="ECO:0000259" key="1">
    <source>
        <dbReference type="PROSITE" id="PS51186"/>
    </source>
</evidence>
<dbReference type="InterPro" id="IPR052523">
    <property type="entry name" value="Trichothecene_AcTrans"/>
</dbReference>
<sequence length="220" mass="24590">MATPTPLTHAPILSLAKATFDDIPEITALWYTCFSSPLFDKLFPPTPAVYAWWNAANGDDLLHKPSQVYLKVSDVSTEGKGRIVGYGKWGFWEGGEERMLEDRMPAWAGESDGGLCDRFFGALAEERRRNLGSPPRGHAYLDMLCTLPEYRKLGVARLLMEWGCERADAQGKEAYVDASDAGKAVYMKFGFEQQKPLVLELDGQWITCTSFVRPAKTQLN</sequence>
<dbReference type="Pfam" id="PF13673">
    <property type="entry name" value="Acetyltransf_10"/>
    <property type="match status" value="1"/>
</dbReference>
<dbReference type="GO" id="GO:0016747">
    <property type="term" value="F:acyltransferase activity, transferring groups other than amino-acyl groups"/>
    <property type="evidence" value="ECO:0007669"/>
    <property type="project" value="InterPro"/>
</dbReference>
<accession>A0A8H8QUM6</accession>
<dbReference type="EMBL" id="QGMH01000202">
    <property type="protein sequence ID" value="TVY23132.1"/>
    <property type="molecule type" value="Genomic_DNA"/>
</dbReference>
<dbReference type="CDD" id="cd04301">
    <property type="entry name" value="NAT_SF"/>
    <property type="match status" value="1"/>
</dbReference>
<dbReference type="InterPro" id="IPR016181">
    <property type="entry name" value="Acyl_CoA_acyltransferase"/>
</dbReference>
<evidence type="ECO:0000313" key="2">
    <source>
        <dbReference type="EMBL" id="TVY23132.1"/>
    </source>
</evidence>
<dbReference type="GeneID" id="41988029"/>
<proteinExistence type="predicted"/>
<gene>
    <name evidence="2" type="ORF">LHYA1_G007831</name>
</gene>
<dbReference type="SUPFAM" id="SSF55729">
    <property type="entry name" value="Acyl-CoA N-acyltransferases (Nat)"/>
    <property type="match status" value="1"/>
</dbReference>
<dbReference type="OrthoDB" id="2115692at2759"/>
<name>A0A8H8QUM6_9HELO</name>
<dbReference type="InterPro" id="IPR000182">
    <property type="entry name" value="GNAT_dom"/>
</dbReference>
<dbReference type="PANTHER" id="PTHR42791:SF17">
    <property type="entry name" value="ACETYLTRANSFERASE, GNAT FAMILY FAMILY (AFU_ORTHOLOGUE AFUA_8G05690)"/>
    <property type="match status" value="1"/>
</dbReference>
<dbReference type="RefSeq" id="XP_031001920.1">
    <property type="nucleotide sequence ID" value="XM_031152756.1"/>
</dbReference>
<dbReference type="Proteomes" id="UP000431533">
    <property type="component" value="Unassembled WGS sequence"/>
</dbReference>
<dbReference type="AlphaFoldDB" id="A0A8H8QUM6"/>